<protein>
    <submittedName>
        <fullName evidence="2">PAS domain-containing protein</fullName>
    </submittedName>
</protein>
<evidence type="ECO:0000313" key="3">
    <source>
        <dbReference type="Proteomes" id="UP001364890"/>
    </source>
</evidence>
<dbReference type="RefSeq" id="WP_336498159.1">
    <property type="nucleotide sequence ID" value="NZ_JBAWSY010000010.1"/>
</dbReference>
<name>A0ABU8F8M8_9BACI</name>
<dbReference type="EMBL" id="JBAWSY010000010">
    <property type="protein sequence ID" value="MEI4770592.1"/>
    <property type="molecule type" value="Genomic_DNA"/>
</dbReference>
<accession>A0ABU8F8M8</accession>
<gene>
    <name evidence="2" type="ORF">WAX74_13230</name>
</gene>
<organism evidence="2 3">
    <name type="scientific">Psychrobacillus mangrovi</name>
    <dbReference type="NCBI Taxonomy" id="3117745"/>
    <lineage>
        <taxon>Bacteria</taxon>
        <taxon>Bacillati</taxon>
        <taxon>Bacillota</taxon>
        <taxon>Bacilli</taxon>
        <taxon>Bacillales</taxon>
        <taxon>Bacillaceae</taxon>
        <taxon>Psychrobacillus</taxon>
    </lineage>
</organism>
<dbReference type="Proteomes" id="UP001364890">
    <property type="component" value="Unassembled WGS sequence"/>
</dbReference>
<comment type="caution">
    <text evidence="2">The sequence shown here is derived from an EMBL/GenBank/DDBJ whole genome shotgun (WGS) entry which is preliminary data.</text>
</comment>
<keyword evidence="3" id="KW-1185">Reference proteome</keyword>
<dbReference type="Pfam" id="PF13188">
    <property type="entry name" value="PAS_8"/>
    <property type="match status" value="1"/>
</dbReference>
<reference evidence="2 3" key="1">
    <citation type="submission" date="2024-01" db="EMBL/GenBank/DDBJ databases">
        <title>Seven novel Bacillus-like species.</title>
        <authorList>
            <person name="Liu G."/>
        </authorList>
    </citation>
    <scope>NUCLEOTIDE SEQUENCE [LARGE SCALE GENOMIC DNA]</scope>
    <source>
        <strain evidence="2 3">FJAT-51614</strain>
    </source>
</reference>
<evidence type="ECO:0000313" key="2">
    <source>
        <dbReference type="EMBL" id="MEI4770592.1"/>
    </source>
</evidence>
<evidence type="ECO:0000259" key="1">
    <source>
        <dbReference type="Pfam" id="PF13188"/>
    </source>
</evidence>
<feature type="domain" description="PAS" evidence="1">
    <location>
        <begin position="17"/>
        <end position="49"/>
    </location>
</feature>
<dbReference type="SUPFAM" id="SSF55785">
    <property type="entry name" value="PYP-like sensor domain (PAS domain)"/>
    <property type="match status" value="1"/>
</dbReference>
<dbReference type="InterPro" id="IPR035965">
    <property type="entry name" value="PAS-like_dom_sf"/>
</dbReference>
<sequence>MYKNVTEEVKLRENDYCYRLLFEHSPVAIIVHSDGGISFTNPYAIELMGGKSS</sequence>
<proteinExistence type="predicted"/>
<dbReference type="InterPro" id="IPR000014">
    <property type="entry name" value="PAS"/>
</dbReference>